<keyword evidence="2" id="KW-0479">Metal-binding</keyword>
<keyword evidence="2" id="KW-0863">Zinc-finger</keyword>
<keyword evidence="3" id="KW-1185">Reference proteome</keyword>
<dbReference type="InterPro" id="IPR019401">
    <property type="entry name" value="Znf_CHCC"/>
</dbReference>
<dbReference type="EMBL" id="WTYR01000001">
    <property type="protein sequence ID" value="MXP11135.1"/>
    <property type="molecule type" value="Genomic_DNA"/>
</dbReference>
<dbReference type="RefSeq" id="WP_160617698.1">
    <property type="nucleotide sequence ID" value="NZ_WTYR01000001.1"/>
</dbReference>
<protein>
    <submittedName>
        <fullName evidence="2">Zinc-finger domain-containing protein</fullName>
    </submittedName>
</protein>
<keyword evidence="2" id="KW-0862">Zinc</keyword>
<name>A0A6I4U8K5_9SPHN</name>
<dbReference type="AlphaFoldDB" id="A0A6I4U8K5"/>
<dbReference type="Pfam" id="PF10276">
    <property type="entry name" value="zf-CHCC"/>
    <property type="match status" value="1"/>
</dbReference>
<evidence type="ECO:0000313" key="2">
    <source>
        <dbReference type="EMBL" id="MXP11135.1"/>
    </source>
</evidence>
<gene>
    <name evidence="2" type="ORF">GRI68_13180</name>
</gene>
<dbReference type="Proteomes" id="UP000429229">
    <property type="component" value="Unassembled WGS sequence"/>
</dbReference>
<proteinExistence type="predicted"/>
<evidence type="ECO:0000259" key="1">
    <source>
        <dbReference type="Pfam" id="PF10276"/>
    </source>
</evidence>
<reference evidence="2 3" key="1">
    <citation type="submission" date="2019-12" db="EMBL/GenBank/DDBJ databases">
        <title>Genomic-based taxomic classification of the family Erythrobacteraceae.</title>
        <authorList>
            <person name="Xu L."/>
        </authorList>
    </citation>
    <scope>NUCLEOTIDE SEQUENCE [LARGE SCALE GENOMIC DNA]</scope>
    <source>
        <strain evidence="2 3">LMG 29519</strain>
    </source>
</reference>
<dbReference type="Gene3D" id="2.60.260.40">
    <property type="entry name" value="q5lls5 like domains"/>
    <property type="match status" value="1"/>
</dbReference>
<dbReference type="GO" id="GO:0008270">
    <property type="term" value="F:zinc ion binding"/>
    <property type="evidence" value="ECO:0007669"/>
    <property type="project" value="UniProtKB-KW"/>
</dbReference>
<comment type="caution">
    <text evidence="2">The sequence shown here is derived from an EMBL/GenBank/DDBJ whole genome shotgun (WGS) entry which is preliminary data.</text>
</comment>
<accession>A0A6I4U8K5</accession>
<evidence type="ECO:0000313" key="3">
    <source>
        <dbReference type="Proteomes" id="UP000429229"/>
    </source>
</evidence>
<dbReference type="OrthoDB" id="7391570at2"/>
<organism evidence="2 3">
    <name type="scientific">Alteriqipengyuania halimionae</name>
    <dbReference type="NCBI Taxonomy" id="1926630"/>
    <lineage>
        <taxon>Bacteria</taxon>
        <taxon>Pseudomonadati</taxon>
        <taxon>Pseudomonadota</taxon>
        <taxon>Alphaproteobacteria</taxon>
        <taxon>Sphingomonadales</taxon>
        <taxon>Erythrobacteraceae</taxon>
        <taxon>Alteriqipengyuania</taxon>
    </lineage>
</organism>
<feature type="domain" description="Zinc finger CHCC-type" evidence="1">
    <location>
        <begin position="23"/>
        <end position="68"/>
    </location>
</feature>
<sequence length="74" mass="8120">MSQVPDAPADSALVPETVSVDTRSVWCDGAEHIRAPKGVKPVALGHPRVYMQIDERGFVDCGYCDRRFVYDPAA</sequence>